<gene>
    <name evidence="1" type="ORF">GALL_495390</name>
</gene>
<evidence type="ECO:0000313" key="1">
    <source>
        <dbReference type="EMBL" id="OIQ68865.1"/>
    </source>
</evidence>
<accession>A0A1J5PB40</accession>
<dbReference type="EMBL" id="MLJW01005058">
    <property type="protein sequence ID" value="OIQ68865.1"/>
    <property type="molecule type" value="Genomic_DNA"/>
</dbReference>
<sequence>MMLDMNAMEHTYFALYLHHGDQLHFEHMVPGMSLVDAKDANGNRIPRFVTYPDNRDVFYLTRKSTTP</sequence>
<comment type="caution">
    <text evidence="1">The sequence shown here is derived from an EMBL/GenBank/DDBJ whole genome shotgun (WGS) entry which is preliminary data.</text>
</comment>
<dbReference type="AlphaFoldDB" id="A0A1J5PB40"/>
<protein>
    <submittedName>
        <fullName evidence="1">Uncharacterized protein</fullName>
    </submittedName>
</protein>
<reference evidence="1" key="1">
    <citation type="submission" date="2016-10" db="EMBL/GenBank/DDBJ databases">
        <title>Sequence of Gallionella enrichment culture.</title>
        <authorList>
            <person name="Poehlein A."/>
            <person name="Muehling M."/>
            <person name="Daniel R."/>
        </authorList>
    </citation>
    <scope>NUCLEOTIDE SEQUENCE</scope>
</reference>
<name>A0A1J5PB40_9ZZZZ</name>
<proteinExistence type="predicted"/>
<organism evidence="1">
    <name type="scientific">mine drainage metagenome</name>
    <dbReference type="NCBI Taxonomy" id="410659"/>
    <lineage>
        <taxon>unclassified sequences</taxon>
        <taxon>metagenomes</taxon>
        <taxon>ecological metagenomes</taxon>
    </lineage>
</organism>